<dbReference type="VEuPathDB" id="FungiDB:UREG_04139"/>
<organism evidence="3 4">
    <name type="scientific">Uncinocarpus reesii (strain UAMH 1704)</name>
    <dbReference type="NCBI Taxonomy" id="336963"/>
    <lineage>
        <taxon>Eukaryota</taxon>
        <taxon>Fungi</taxon>
        <taxon>Dikarya</taxon>
        <taxon>Ascomycota</taxon>
        <taxon>Pezizomycotina</taxon>
        <taxon>Eurotiomycetes</taxon>
        <taxon>Eurotiomycetidae</taxon>
        <taxon>Onygenales</taxon>
        <taxon>Onygenaceae</taxon>
        <taxon>Uncinocarpus</taxon>
    </lineage>
</organism>
<dbReference type="AlphaFoldDB" id="C4JMT1"/>
<sequence>MEPQRSINLAENGVRHSSQAKDPRLRFREIPSQPSQDPAQFFHNYATDLADFVEQTGKRERLVRSMKRKDALLSRATDRQFPYPSYLSRGRAVQAEQVEQLSKIDQQLDLHKKKQAEFSEMFHRMMAKDDSYQQLKRDVELSKANANVALHQAGKLGEKLNNVDIDSLVASMDIAVKELKRLESVKQRFNDIEQKFSHVSPDDILAMKKELPQLKKMRSQLQSLHDKNSYTGAQSWKQLSADLAALKSQVNSLKDEVALTSTTGLQSAQSSVNSLSKRLEEIEESSTAQYQLLESRVAEVESRKGPKLSSIQSDMESLFSQLEKLRELQEQRDKEIDMEFQKLSLKLNKTIERLNDEHATAKKHTGEQSNRQDMIFAAHETRLAAIEGRNNAEVVSDNEKIMDILKYQSERLHGHDVAITSLENRYNRLSSEPIVRQMVASMQGMYPYASTAQKEIEQLKQDFKSHKDAVATISSDITKPFIRYPKNP</sequence>
<dbReference type="eggNOG" id="ENOG502RAH7">
    <property type="taxonomic scope" value="Eukaryota"/>
</dbReference>
<gene>
    <name evidence="3" type="ORF">UREG_04139</name>
</gene>
<reference evidence="4" key="1">
    <citation type="journal article" date="2009" name="Genome Res.">
        <title>Comparative genomic analyses of the human fungal pathogens Coccidioides and their relatives.</title>
        <authorList>
            <person name="Sharpton T.J."/>
            <person name="Stajich J.E."/>
            <person name="Rounsley S.D."/>
            <person name="Gardner M.J."/>
            <person name="Wortman J.R."/>
            <person name="Jordar V.S."/>
            <person name="Maiti R."/>
            <person name="Kodira C.D."/>
            <person name="Neafsey D.E."/>
            <person name="Zeng Q."/>
            <person name="Hung C.-Y."/>
            <person name="McMahan C."/>
            <person name="Muszewska A."/>
            <person name="Grynberg M."/>
            <person name="Mandel M.A."/>
            <person name="Kellner E.M."/>
            <person name="Barker B.M."/>
            <person name="Galgiani J.N."/>
            <person name="Orbach M.J."/>
            <person name="Kirkland T.N."/>
            <person name="Cole G.T."/>
            <person name="Henn M.R."/>
            <person name="Birren B.W."/>
            <person name="Taylor J.W."/>
        </authorList>
    </citation>
    <scope>NUCLEOTIDE SEQUENCE [LARGE SCALE GENOMIC DNA]</scope>
    <source>
        <strain evidence="4">UAMH 1704</strain>
    </source>
</reference>
<evidence type="ECO:0000256" key="2">
    <source>
        <dbReference type="SAM" id="MobiDB-lite"/>
    </source>
</evidence>
<dbReference type="STRING" id="336963.C4JMT1"/>
<keyword evidence="4" id="KW-1185">Reference proteome</keyword>
<accession>C4JMT1</accession>
<dbReference type="OMA" id="EMYPYAS"/>
<feature type="region of interest" description="Disordered" evidence="2">
    <location>
        <begin position="1"/>
        <end position="24"/>
    </location>
</feature>
<keyword evidence="1" id="KW-0175">Coiled coil</keyword>
<dbReference type="HOGENOM" id="CLU_037027_0_0_1"/>
<proteinExistence type="predicted"/>
<dbReference type="EMBL" id="CH476616">
    <property type="protein sequence ID" value="EEP79293.1"/>
    <property type="molecule type" value="Genomic_DNA"/>
</dbReference>
<dbReference type="InParanoid" id="C4JMT1"/>
<feature type="coiled-coil region" evidence="1">
    <location>
        <begin position="236"/>
        <end position="328"/>
    </location>
</feature>
<evidence type="ECO:0000256" key="1">
    <source>
        <dbReference type="SAM" id="Coils"/>
    </source>
</evidence>
<dbReference type="OrthoDB" id="3438382at2759"/>
<evidence type="ECO:0000313" key="4">
    <source>
        <dbReference type="Proteomes" id="UP000002058"/>
    </source>
</evidence>
<dbReference type="KEGG" id="ure:UREG_04139"/>
<dbReference type="RefSeq" id="XP_002544622.1">
    <property type="nucleotide sequence ID" value="XM_002544576.1"/>
</dbReference>
<dbReference type="Proteomes" id="UP000002058">
    <property type="component" value="Unassembled WGS sequence"/>
</dbReference>
<protein>
    <submittedName>
        <fullName evidence="3">Uncharacterized protein</fullName>
    </submittedName>
</protein>
<evidence type="ECO:0000313" key="3">
    <source>
        <dbReference type="EMBL" id="EEP79293.1"/>
    </source>
</evidence>
<dbReference type="GeneID" id="8444843"/>
<name>C4JMT1_UNCRE</name>